<dbReference type="AlphaFoldDB" id="A0A3R7D6U5"/>
<keyword evidence="2" id="KW-1185">Reference proteome</keyword>
<dbReference type="EMBL" id="NIRI02000010">
    <property type="protein sequence ID" value="KAG5454488.1"/>
    <property type="molecule type" value="Genomic_DNA"/>
</dbReference>
<dbReference type="Proteomes" id="UP000286415">
    <property type="component" value="Unassembled WGS sequence"/>
</dbReference>
<dbReference type="InParanoid" id="A0A3R7D6U5"/>
<protein>
    <submittedName>
        <fullName evidence="1">Uncharacterized protein</fullName>
    </submittedName>
</protein>
<comment type="caution">
    <text evidence="1">The sequence shown here is derived from an EMBL/GenBank/DDBJ whole genome shotgun (WGS) entry which is preliminary data.</text>
</comment>
<reference evidence="1 2" key="2">
    <citation type="journal article" date="2021" name="Genomics">
        <title>High-quality reference genome for Clonorchis sinensis.</title>
        <authorList>
            <person name="Young N.D."/>
            <person name="Stroehlein A.J."/>
            <person name="Kinkar L."/>
            <person name="Wang T."/>
            <person name="Sohn W.M."/>
            <person name="Chang B.C.H."/>
            <person name="Kaur P."/>
            <person name="Weisz D."/>
            <person name="Dudchenko O."/>
            <person name="Aiden E.L."/>
            <person name="Korhonen P.K."/>
            <person name="Gasser R.B."/>
        </authorList>
    </citation>
    <scope>NUCLEOTIDE SEQUENCE [LARGE SCALE GENOMIC DNA]</scope>
    <source>
        <strain evidence="1">Cs-k2</strain>
    </source>
</reference>
<proteinExistence type="predicted"/>
<accession>A0A3R7D6U5</accession>
<name>A0A3R7D6U5_CLOSI</name>
<evidence type="ECO:0000313" key="1">
    <source>
        <dbReference type="EMBL" id="KAG5454488.1"/>
    </source>
</evidence>
<reference evidence="1 2" key="1">
    <citation type="journal article" date="2018" name="Biotechnol. Adv.">
        <title>Improved genomic resources and new bioinformatic workflow for the carcinogenic parasite Clonorchis sinensis: Biotechnological implications.</title>
        <authorList>
            <person name="Wang D."/>
            <person name="Korhonen P.K."/>
            <person name="Gasser R.B."/>
            <person name="Young N.D."/>
        </authorList>
    </citation>
    <scope>NUCLEOTIDE SEQUENCE [LARGE SCALE GENOMIC DNA]</scope>
    <source>
        <strain evidence="1">Cs-k2</strain>
    </source>
</reference>
<sequence>MKPKTAFVQHIKFNCGIEGRFWLIHYISRIFSSPQFLTRCEPVEPSDGLSTLAGLCVCFVLLRLVSMSVVRRQLVIHLLEHQASGFFFLTCTPLSQKLCQSVRTSLKQEETNRWMHTFCSFLSMPA</sequence>
<gene>
    <name evidence="1" type="ORF">CSKR_113889</name>
</gene>
<evidence type="ECO:0000313" key="2">
    <source>
        <dbReference type="Proteomes" id="UP000286415"/>
    </source>
</evidence>
<organism evidence="1 2">
    <name type="scientific">Clonorchis sinensis</name>
    <name type="common">Chinese liver fluke</name>
    <dbReference type="NCBI Taxonomy" id="79923"/>
    <lineage>
        <taxon>Eukaryota</taxon>
        <taxon>Metazoa</taxon>
        <taxon>Spiralia</taxon>
        <taxon>Lophotrochozoa</taxon>
        <taxon>Platyhelminthes</taxon>
        <taxon>Trematoda</taxon>
        <taxon>Digenea</taxon>
        <taxon>Opisthorchiida</taxon>
        <taxon>Opisthorchiata</taxon>
        <taxon>Opisthorchiidae</taxon>
        <taxon>Clonorchis</taxon>
    </lineage>
</organism>